<feature type="domain" description="Helicase ATP-binding" evidence="14">
    <location>
        <begin position="89"/>
        <end position="259"/>
    </location>
</feature>
<dbReference type="PROSITE" id="PS51195">
    <property type="entry name" value="Q_MOTIF"/>
    <property type="match status" value="1"/>
</dbReference>
<evidence type="ECO:0000256" key="2">
    <source>
        <dbReference type="ARBA" id="ARBA00012552"/>
    </source>
</evidence>
<keyword evidence="6 12" id="KW-0347">Helicase</keyword>
<evidence type="ECO:0000256" key="12">
    <source>
        <dbReference type="RuleBase" id="RU000492"/>
    </source>
</evidence>
<reference evidence="16" key="1">
    <citation type="submission" date="2013-10" db="EMBL/GenBank/DDBJ databases">
        <title>Genomic analysis of the causative agents of coccidiosis in chickens.</title>
        <authorList>
            <person name="Reid A.J."/>
            <person name="Blake D."/>
            <person name="Billington K."/>
            <person name="Browne H."/>
            <person name="Dunn M."/>
            <person name="Hung S."/>
            <person name="Kawahara F."/>
            <person name="Miranda-Saavedra D."/>
            <person name="Mourier T."/>
            <person name="Nagra H."/>
            <person name="Otto T.D."/>
            <person name="Rawlings N."/>
            <person name="Sanchez A."/>
            <person name="Sanders M."/>
            <person name="Subramaniam C."/>
            <person name="Tay Y."/>
            <person name="Dear P."/>
            <person name="Doerig C."/>
            <person name="Gruber A."/>
            <person name="Parkinson J."/>
            <person name="Shirley M."/>
            <person name="Wan K.L."/>
            <person name="Berriman M."/>
            <person name="Tomley F."/>
            <person name="Pain A."/>
        </authorList>
    </citation>
    <scope>NUCLEOTIDE SEQUENCE [LARGE SCALE GENOMIC DNA]</scope>
    <source>
        <strain evidence="16">Houghton</strain>
    </source>
</reference>
<evidence type="ECO:0000256" key="9">
    <source>
        <dbReference type="ARBA" id="ARBA00038316"/>
    </source>
</evidence>
<evidence type="ECO:0000256" key="10">
    <source>
        <dbReference type="ARBA" id="ARBA00047984"/>
    </source>
</evidence>
<dbReference type="AlphaFoldDB" id="U6H1D1"/>
<protein>
    <recommendedName>
        <fullName evidence="2">RNA helicase</fullName>
        <ecNumber evidence="2">3.6.4.13</ecNumber>
    </recommendedName>
</protein>
<dbReference type="EC" id="3.6.4.13" evidence="2"/>
<dbReference type="Proteomes" id="UP000018201">
    <property type="component" value="Unassembled WGS sequence"/>
</dbReference>
<feature type="short sequence motif" description="Q motif" evidence="11">
    <location>
        <begin position="58"/>
        <end position="86"/>
    </location>
</feature>
<dbReference type="GO" id="GO:0005524">
    <property type="term" value="F:ATP binding"/>
    <property type="evidence" value="ECO:0007669"/>
    <property type="project" value="UniProtKB-KW"/>
</dbReference>
<comment type="similarity">
    <text evidence="9">Belongs to the DEAD box helicase family. DDX6/DHH1 subfamily.</text>
</comment>
<dbReference type="InterPro" id="IPR014001">
    <property type="entry name" value="Helicase_ATP-bd"/>
</dbReference>
<dbReference type="PROSITE" id="PS51192">
    <property type="entry name" value="HELICASE_ATP_BIND_1"/>
    <property type="match status" value="1"/>
</dbReference>
<evidence type="ECO:0000256" key="3">
    <source>
        <dbReference type="ARBA" id="ARBA00022490"/>
    </source>
</evidence>
<dbReference type="CDD" id="cd17940">
    <property type="entry name" value="DEADc_DDX6"/>
    <property type="match status" value="1"/>
</dbReference>
<evidence type="ECO:0000256" key="13">
    <source>
        <dbReference type="SAM" id="MobiDB-lite"/>
    </source>
</evidence>
<evidence type="ECO:0000256" key="6">
    <source>
        <dbReference type="ARBA" id="ARBA00022806"/>
    </source>
</evidence>
<dbReference type="OrthoDB" id="10265785at2759"/>
<evidence type="ECO:0000313" key="16">
    <source>
        <dbReference type="EMBL" id="CDI86265.1"/>
    </source>
</evidence>
<evidence type="ECO:0000256" key="11">
    <source>
        <dbReference type="PROSITE-ProRule" id="PRU00552"/>
    </source>
</evidence>
<evidence type="ECO:0000256" key="5">
    <source>
        <dbReference type="ARBA" id="ARBA00022801"/>
    </source>
</evidence>
<dbReference type="Pfam" id="PF00270">
    <property type="entry name" value="DEAD"/>
    <property type="match status" value="1"/>
</dbReference>
<keyword evidence="8" id="KW-0694">RNA-binding</keyword>
<comment type="catalytic activity">
    <reaction evidence="10">
        <text>ATP + H2O = ADP + phosphate + H(+)</text>
        <dbReference type="Rhea" id="RHEA:13065"/>
        <dbReference type="ChEBI" id="CHEBI:15377"/>
        <dbReference type="ChEBI" id="CHEBI:15378"/>
        <dbReference type="ChEBI" id="CHEBI:30616"/>
        <dbReference type="ChEBI" id="CHEBI:43474"/>
        <dbReference type="ChEBI" id="CHEBI:456216"/>
        <dbReference type="EC" id="3.6.4.13"/>
    </reaction>
</comment>
<evidence type="ECO:0000256" key="8">
    <source>
        <dbReference type="ARBA" id="ARBA00022884"/>
    </source>
</evidence>
<dbReference type="Gene3D" id="3.40.50.300">
    <property type="entry name" value="P-loop containing nucleotide triphosphate hydrolases"/>
    <property type="match status" value="2"/>
</dbReference>
<feature type="domain" description="DEAD-box RNA helicase Q" evidence="15">
    <location>
        <begin position="58"/>
        <end position="86"/>
    </location>
</feature>
<dbReference type="InterPro" id="IPR000629">
    <property type="entry name" value="RNA-helicase_DEAD-box_CS"/>
</dbReference>
<feature type="region of interest" description="Disordered" evidence="13">
    <location>
        <begin position="1"/>
        <end position="42"/>
    </location>
</feature>
<organism evidence="16 17">
    <name type="scientific">Eimeria praecox</name>
    <dbReference type="NCBI Taxonomy" id="51316"/>
    <lineage>
        <taxon>Eukaryota</taxon>
        <taxon>Sar</taxon>
        <taxon>Alveolata</taxon>
        <taxon>Apicomplexa</taxon>
        <taxon>Conoidasida</taxon>
        <taxon>Coccidia</taxon>
        <taxon>Eucoccidiorida</taxon>
        <taxon>Eimeriorina</taxon>
        <taxon>Eimeriidae</taxon>
        <taxon>Eimeria</taxon>
    </lineage>
</organism>
<dbReference type="InterPro" id="IPR027417">
    <property type="entry name" value="P-loop_NTPase"/>
</dbReference>
<dbReference type="FunFam" id="3.40.50.300:FF:000364">
    <property type="entry name" value="ATP-dependent RNA helicase DDX6"/>
    <property type="match status" value="1"/>
</dbReference>
<keyword evidence="4 12" id="KW-0547">Nucleotide-binding</keyword>
<dbReference type="SUPFAM" id="SSF52540">
    <property type="entry name" value="P-loop containing nucleoside triphosphate hydrolases"/>
    <property type="match status" value="2"/>
</dbReference>
<dbReference type="GO" id="GO:0000932">
    <property type="term" value="C:P-body"/>
    <property type="evidence" value="ECO:0007669"/>
    <property type="project" value="UniProtKB-SubCell"/>
</dbReference>
<dbReference type="GO" id="GO:0003724">
    <property type="term" value="F:RNA helicase activity"/>
    <property type="evidence" value="ECO:0007669"/>
    <property type="project" value="UniProtKB-EC"/>
</dbReference>
<dbReference type="GO" id="GO:0003723">
    <property type="term" value="F:RNA binding"/>
    <property type="evidence" value="ECO:0007669"/>
    <property type="project" value="UniProtKB-KW"/>
</dbReference>
<dbReference type="PANTHER" id="PTHR47960">
    <property type="entry name" value="DEAD-BOX ATP-DEPENDENT RNA HELICASE 50"/>
    <property type="match status" value="1"/>
</dbReference>
<sequence length="349" mass="39265">MKTSATEQMQPQPPLTSGPMTQGHVNGMQDGFVQKEGGPRPVRQNMFRTADVTQTKGNEFEDYFLKRDLLKGIFEKGFEKPSPIQEEAIPVALSGRNILARAKNGTGKTAAFAIPVLEKCQINKRAIQGLILVPTRELALQTSAVVKELGKYLNVQCMVSTGGTSLRDDIMRLHNIVHVLVGTPGRILDLANKDVADLRQCHIVVMDEADKLLSPEFQPIVEKLIEFIPMQRQILMFSATFPVTVKDFKSKYLADAHEINLMDELTLKGVTQYYAFVEERQKVHCLNTLFAKNSETYLHRIGRSGRFGHLGLAVNLVTYDDRFNLYRIEHELGTEIKPIPSHIDPETYT</sequence>
<evidence type="ECO:0000256" key="7">
    <source>
        <dbReference type="ARBA" id="ARBA00022840"/>
    </source>
</evidence>
<dbReference type="SMART" id="SM00487">
    <property type="entry name" value="DEXDc"/>
    <property type="match status" value="1"/>
</dbReference>
<proteinExistence type="inferred from homology"/>
<accession>U6H1D1</accession>
<dbReference type="InterPro" id="IPR011545">
    <property type="entry name" value="DEAD/DEAH_box_helicase_dom"/>
</dbReference>
<evidence type="ECO:0000313" key="17">
    <source>
        <dbReference type="Proteomes" id="UP000018201"/>
    </source>
</evidence>
<keyword evidence="3" id="KW-0963">Cytoplasm</keyword>
<dbReference type="EMBL" id="HG695046">
    <property type="protein sequence ID" value="CDI86265.1"/>
    <property type="molecule type" value="Genomic_DNA"/>
</dbReference>
<keyword evidence="7 12" id="KW-0067">ATP-binding</keyword>
<evidence type="ECO:0000259" key="14">
    <source>
        <dbReference type="PROSITE" id="PS51192"/>
    </source>
</evidence>
<evidence type="ECO:0000256" key="1">
    <source>
        <dbReference type="ARBA" id="ARBA00004201"/>
    </source>
</evidence>
<dbReference type="InterPro" id="IPR014014">
    <property type="entry name" value="RNA_helicase_DEAD_Q_motif"/>
</dbReference>
<dbReference type="GO" id="GO:0016787">
    <property type="term" value="F:hydrolase activity"/>
    <property type="evidence" value="ECO:0007669"/>
    <property type="project" value="UniProtKB-KW"/>
</dbReference>
<reference evidence="16" key="2">
    <citation type="submission" date="2013-10" db="EMBL/GenBank/DDBJ databases">
        <authorList>
            <person name="Aslett M."/>
        </authorList>
    </citation>
    <scope>NUCLEOTIDE SEQUENCE [LARGE SCALE GENOMIC DNA]</scope>
    <source>
        <strain evidence="16">Houghton</strain>
    </source>
</reference>
<evidence type="ECO:0000259" key="15">
    <source>
        <dbReference type="PROSITE" id="PS51195"/>
    </source>
</evidence>
<keyword evidence="17" id="KW-1185">Reference proteome</keyword>
<evidence type="ECO:0000256" key="4">
    <source>
        <dbReference type="ARBA" id="ARBA00022741"/>
    </source>
</evidence>
<name>U6H1D1_9EIME</name>
<dbReference type="VEuPathDB" id="ToxoDB:EPH_0001360"/>
<gene>
    <name evidence="16" type="ORF">EPH_0001360</name>
</gene>
<comment type="subcellular location">
    <subcellularLocation>
        <location evidence="1">Cytoplasm</location>
        <location evidence="1">P-body</location>
    </subcellularLocation>
</comment>
<feature type="compositionally biased region" description="Polar residues" evidence="13">
    <location>
        <begin position="1"/>
        <end position="10"/>
    </location>
</feature>
<dbReference type="PROSITE" id="PS00039">
    <property type="entry name" value="DEAD_ATP_HELICASE"/>
    <property type="match status" value="1"/>
</dbReference>
<keyword evidence="5 12" id="KW-0378">Hydrolase</keyword>